<gene>
    <name evidence="3" type="ORF">MKW94_004300</name>
</gene>
<dbReference type="EMBL" id="JAJJMA010146791">
    <property type="protein sequence ID" value="MCL7034552.1"/>
    <property type="molecule type" value="Genomic_DNA"/>
</dbReference>
<dbReference type="InterPro" id="IPR035446">
    <property type="entry name" value="SLSG/EP1"/>
</dbReference>
<dbReference type="PROSITE" id="PS50927">
    <property type="entry name" value="BULB_LECTIN"/>
    <property type="match status" value="1"/>
</dbReference>
<feature type="domain" description="Bulb-type lectin" evidence="2">
    <location>
        <begin position="69"/>
        <end position="182"/>
    </location>
</feature>
<dbReference type="Proteomes" id="UP001177140">
    <property type="component" value="Unassembled WGS sequence"/>
</dbReference>
<evidence type="ECO:0000313" key="3">
    <source>
        <dbReference type="EMBL" id="MCL7034552.1"/>
    </source>
</evidence>
<proteinExistence type="predicted"/>
<dbReference type="InterPro" id="IPR001480">
    <property type="entry name" value="Bulb-type_lectin_dom"/>
</dbReference>
<dbReference type="Gene3D" id="2.90.10.10">
    <property type="entry name" value="Bulb-type lectin domain"/>
    <property type="match status" value="1"/>
</dbReference>
<sequence>MKKNSCRLASTLLLLSFIINTTFLSFQTVTAAGVPRSKTFKYVNQGERSEYATEYETHPSYLLIPQISNHPFILAFYNTTPNAFTLGLSMGYPLMTQARKARHYSPMILKRWVWAANLNKPVRENATLSFGGDGNLVLAEASGRIAWQTRTANKGVVDLKLLPNGNLVLLNGNGGVVWQSFDYPTDTLLNGQGLRGDGKNKLVSGSYSMVMDVGTNQRQLLTLFFNGAKKNSGEKPILLAYHVIEYWYFPWFEKVNFYSAPLRYGVDGSGVANEIGLSWLGKESESTLWAEPKYNSTLSMLRLTRDGNLRVYTYNEIEGHRDVWEETYTHFSRDQCILPEKCGGWGLCSKGNCVACPTSKGLMGWSEKCKPEKLPSCKYDSTGNDNRTSSSAELVDYYKIKGLSSSLRKSLRDGISTDFVNMKIGECRKRCTEDCKCVGFFYRTSDQDCLLVTYGLFTLTTDPEWDEVHINDSEADGYIKFAK</sequence>
<keyword evidence="1" id="KW-0732">Signal</keyword>
<dbReference type="PANTHER" id="PTHR32444:SF10">
    <property type="entry name" value="CURCULIN-LIKE (MANNOSE-BINDING) LECTIN FAMILY PROTEIN-RELATED"/>
    <property type="match status" value="1"/>
</dbReference>
<dbReference type="CDD" id="cd00028">
    <property type="entry name" value="B_lectin"/>
    <property type="match status" value="1"/>
</dbReference>
<evidence type="ECO:0000313" key="4">
    <source>
        <dbReference type="Proteomes" id="UP001177140"/>
    </source>
</evidence>
<comment type="caution">
    <text evidence="3">The sequence shown here is derived from an EMBL/GenBank/DDBJ whole genome shotgun (WGS) entry which is preliminary data.</text>
</comment>
<protein>
    <recommendedName>
        <fullName evidence="2">Bulb-type lectin domain-containing protein</fullName>
    </recommendedName>
</protein>
<keyword evidence="4" id="KW-1185">Reference proteome</keyword>
<evidence type="ECO:0000259" key="2">
    <source>
        <dbReference type="PROSITE" id="PS50927"/>
    </source>
</evidence>
<dbReference type="SUPFAM" id="SSF57414">
    <property type="entry name" value="Hairpin loop containing domain-like"/>
    <property type="match status" value="1"/>
</dbReference>
<name>A0AA41S7G3_PAPNU</name>
<dbReference type="SMART" id="SM00108">
    <property type="entry name" value="B_lectin"/>
    <property type="match status" value="1"/>
</dbReference>
<dbReference type="InterPro" id="IPR036426">
    <property type="entry name" value="Bulb-type_lectin_dom_sf"/>
</dbReference>
<accession>A0AA41S7G3</accession>
<dbReference type="AlphaFoldDB" id="A0AA41S7G3"/>
<dbReference type="Pfam" id="PF01453">
    <property type="entry name" value="B_lectin"/>
    <property type="match status" value="1"/>
</dbReference>
<feature type="chain" id="PRO_5041400226" description="Bulb-type lectin domain-containing protein" evidence="1">
    <location>
        <begin position="32"/>
        <end position="483"/>
    </location>
</feature>
<dbReference type="SUPFAM" id="SSF51110">
    <property type="entry name" value="alpha-D-mannose-specific plant lectins"/>
    <property type="match status" value="1"/>
</dbReference>
<reference evidence="3" key="1">
    <citation type="submission" date="2022-03" db="EMBL/GenBank/DDBJ databases">
        <title>A functionally conserved STORR gene fusion in Papaver species that diverged 16.8 million years ago.</title>
        <authorList>
            <person name="Catania T."/>
        </authorList>
    </citation>
    <scope>NUCLEOTIDE SEQUENCE</scope>
    <source>
        <strain evidence="3">S-191538</strain>
    </source>
</reference>
<organism evidence="3 4">
    <name type="scientific">Papaver nudicaule</name>
    <name type="common">Iceland poppy</name>
    <dbReference type="NCBI Taxonomy" id="74823"/>
    <lineage>
        <taxon>Eukaryota</taxon>
        <taxon>Viridiplantae</taxon>
        <taxon>Streptophyta</taxon>
        <taxon>Embryophyta</taxon>
        <taxon>Tracheophyta</taxon>
        <taxon>Spermatophyta</taxon>
        <taxon>Magnoliopsida</taxon>
        <taxon>Ranunculales</taxon>
        <taxon>Papaveraceae</taxon>
        <taxon>Papaveroideae</taxon>
        <taxon>Papaver</taxon>
    </lineage>
</organism>
<dbReference type="PIRSF" id="PIRSF002686">
    <property type="entry name" value="SLG"/>
    <property type="match status" value="1"/>
</dbReference>
<evidence type="ECO:0000256" key="1">
    <source>
        <dbReference type="SAM" id="SignalP"/>
    </source>
</evidence>
<feature type="signal peptide" evidence="1">
    <location>
        <begin position="1"/>
        <end position="31"/>
    </location>
</feature>
<dbReference type="PANTHER" id="PTHR32444">
    <property type="entry name" value="BULB-TYPE LECTIN DOMAIN-CONTAINING PROTEIN"/>
    <property type="match status" value="1"/>
</dbReference>